<feature type="region of interest" description="Disordered" evidence="1">
    <location>
        <begin position="276"/>
        <end position="305"/>
    </location>
</feature>
<gene>
    <name evidence="4" type="ORF">LARSCL_LOCUS17980</name>
</gene>
<keyword evidence="2" id="KW-0472">Membrane</keyword>
<organism evidence="4 5">
    <name type="scientific">Larinioides sclopetarius</name>
    <dbReference type="NCBI Taxonomy" id="280406"/>
    <lineage>
        <taxon>Eukaryota</taxon>
        <taxon>Metazoa</taxon>
        <taxon>Ecdysozoa</taxon>
        <taxon>Arthropoda</taxon>
        <taxon>Chelicerata</taxon>
        <taxon>Arachnida</taxon>
        <taxon>Araneae</taxon>
        <taxon>Araneomorphae</taxon>
        <taxon>Entelegynae</taxon>
        <taxon>Araneoidea</taxon>
        <taxon>Araneidae</taxon>
        <taxon>Larinioides</taxon>
    </lineage>
</organism>
<feature type="signal peptide" evidence="3">
    <location>
        <begin position="1"/>
        <end position="23"/>
    </location>
</feature>
<evidence type="ECO:0000256" key="2">
    <source>
        <dbReference type="SAM" id="Phobius"/>
    </source>
</evidence>
<comment type="caution">
    <text evidence="4">The sequence shown here is derived from an EMBL/GenBank/DDBJ whole genome shotgun (WGS) entry which is preliminary data.</text>
</comment>
<accession>A0AAV2BAS3</accession>
<sequence>MVTSLLCFCELFIFLFLLHFSSCLPCAATDRKYDCDCMLEPNNKTVVFESDEQYNVSTDNFVPAIKSLQYCQGSFFCKPNFKPIPPSENINTNSYLICFSDDQCLTNGGYEMSSLKGFSDSCIKSSCMYLKDLVQFNITNDILEVGTYSCIKVGPQGLKAPYCLKPACKSFVAIEKLCVCHHQSQNCTCSSYCQYLQTSPSHKTYALFLSFGDIYVTEGAKVSYFHWIVITILSIGLTFLLLIFCKLCERALDPSTGNQAQSAETLRRILAANADSNLPSTSNTAKNSFSAPDSRDQSSPPPTYEQVLKDKCIEFKKSIA</sequence>
<evidence type="ECO:0000256" key="3">
    <source>
        <dbReference type="SAM" id="SignalP"/>
    </source>
</evidence>
<evidence type="ECO:0000313" key="4">
    <source>
        <dbReference type="EMBL" id="CAL1293049.1"/>
    </source>
</evidence>
<keyword evidence="2" id="KW-0812">Transmembrane</keyword>
<protein>
    <submittedName>
        <fullName evidence="4">Uncharacterized protein</fullName>
    </submittedName>
</protein>
<name>A0AAV2BAS3_9ARAC</name>
<evidence type="ECO:0000256" key="1">
    <source>
        <dbReference type="SAM" id="MobiDB-lite"/>
    </source>
</evidence>
<dbReference type="EMBL" id="CAXIEN010000319">
    <property type="protein sequence ID" value="CAL1293049.1"/>
    <property type="molecule type" value="Genomic_DNA"/>
</dbReference>
<reference evidence="4 5" key="1">
    <citation type="submission" date="2024-04" db="EMBL/GenBank/DDBJ databases">
        <authorList>
            <person name="Rising A."/>
            <person name="Reimegard J."/>
            <person name="Sonavane S."/>
            <person name="Akerstrom W."/>
            <person name="Nylinder S."/>
            <person name="Hedman E."/>
            <person name="Kallberg Y."/>
        </authorList>
    </citation>
    <scope>NUCLEOTIDE SEQUENCE [LARGE SCALE GENOMIC DNA]</scope>
</reference>
<keyword evidence="5" id="KW-1185">Reference proteome</keyword>
<keyword evidence="3" id="KW-0732">Signal</keyword>
<feature type="compositionally biased region" description="Polar residues" evidence="1">
    <location>
        <begin position="276"/>
        <end position="291"/>
    </location>
</feature>
<keyword evidence="2" id="KW-1133">Transmembrane helix</keyword>
<evidence type="ECO:0000313" key="5">
    <source>
        <dbReference type="Proteomes" id="UP001497382"/>
    </source>
</evidence>
<feature type="chain" id="PRO_5043527899" evidence="3">
    <location>
        <begin position="24"/>
        <end position="320"/>
    </location>
</feature>
<proteinExistence type="predicted"/>
<dbReference type="Proteomes" id="UP001497382">
    <property type="component" value="Unassembled WGS sequence"/>
</dbReference>
<dbReference type="AlphaFoldDB" id="A0AAV2BAS3"/>
<feature type="transmembrane region" description="Helical" evidence="2">
    <location>
        <begin position="224"/>
        <end position="245"/>
    </location>
</feature>